<name>A0A5A8F2I4_9BACT</name>
<protein>
    <submittedName>
        <fullName evidence="3">Uncharacterized protein</fullName>
    </submittedName>
</protein>
<proteinExistence type="predicted"/>
<dbReference type="RefSeq" id="WP_149267248.1">
    <property type="nucleotide sequence ID" value="NZ_VFJB01000009.1"/>
</dbReference>
<gene>
    <name evidence="3" type="ORF">FHQ18_11085</name>
</gene>
<dbReference type="EMBL" id="VFJB01000009">
    <property type="protein sequence ID" value="KAA0257105.1"/>
    <property type="molecule type" value="Genomic_DNA"/>
</dbReference>
<reference evidence="3 4" key="1">
    <citation type="submission" date="2019-06" db="EMBL/GenBank/DDBJ databases">
        <title>Genomic insights into carbon and energy metabolism of Deferribacter autotrophicus revealed new metabolic traits in the phylum Deferribacteres.</title>
        <authorList>
            <person name="Slobodkin A.I."/>
            <person name="Slobodkina G.B."/>
            <person name="Allioux M."/>
            <person name="Alain K."/>
            <person name="Jebbar M."/>
            <person name="Shadrin V."/>
            <person name="Kublanov I.V."/>
            <person name="Toshchakov S.V."/>
            <person name="Bonch-Osmolovskaya E.A."/>
        </authorList>
    </citation>
    <scope>NUCLEOTIDE SEQUENCE [LARGE SCALE GENOMIC DNA]</scope>
    <source>
        <strain evidence="3 4">SL50</strain>
    </source>
</reference>
<sequence length="323" mass="38580">MNQIRKIDPKDLYDINIANFYNYVAEIMDDFHYAFHISIREIPNKTRCEIWKHKRSDDEALVWVEVVKESKDVASDTVVEVLRVMNDNNLTKLFFFTNGSLKDGDRQILDDEGHFIFTTDEIIETLIALDKKKIPKKKYVRKQVKIPSGFVLIRNYLRSRELPKEKNVIRINLIKDIVDKYISLYEPIKNIISNIKNYDEIPDDIKERLKREQFKLLPNLIVISTYSFMDKFQYLKVDLFNYVKLLIMYIGAIIEYEPMEDVEKYKSEIEEYLDRFSKIEEEIDQYKKEYIDENKRLSVRLLVSSVLFIIIFLILLIMLVVKG</sequence>
<dbReference type="OrthoDB" id="9783362at2"/>
<organism evidence="3 4">
    <name type="scientific">Deferribacter autotrophicus</name>
    <dbReference type="NCBI Taxonomy" id="500465"/>
    <lineage>
        <taxon>Bacteria</taxon>
        <taxon>Pseudomonadati</taxon>
        <taxon>Deferribacterota</taxon>
        <taxon>Deferribacteres</taxon>
        <taxon>Deferribacterales</taxon>
        <taxon>Deferribacteraceae</taxon>
        <taxon>Deferribacter</taxon>
    </lineage>
</organism>
<evidence type="ECO:0000256" key="2">
    <source>
        <dbReference type="SAM" id="Phobius"/>
    </source>
</evidence>
<keyword evidence="2" id="KW-0812">Transmembrane</keyword>
<feature type="coiled-coil region" evidence="1">
    <location>
        <begin position="262"/>
        <end position="296"/>
    </location>
</feature>
<keyword evidence="2" id="KW-0472">Membrane</keyword>
<comment type="caution">
    <text evidence="3">The sequence shown here is derived from an EMBL/GenBank/DDBJ whole genome shotgun (WGS) entry which is preliminary data.</text>
</comment>
<accession>A0A5A8F2I4</accession>
<evidence type="ECO:0000313" key="3">
    <source>
        <dbReference type="EMBL" id="KAA0257105.1"/>
    </source>
</evidence>
<evidence type="ECO:0000313" key="4">
    <source>
        <dbReference type="Proteomes" id="UP000322876"/>
    </source>
</evidence>
<feature type="transmembrane region" description="Helical" evidence="2">
    <location>
        <begin position="297"/>
        <end position="321"/>
    </location>
</feature>
<dbReference type="Proteomes" id="UP000322876">
    <property type="component" value="Unassembled WGS sequence"/>
</dbReference>
<dbReference type="AlphaFoldDB" id="A0A5A8F2I4"/>
<keyword evidence="2" id="KW-1133">Transmembrane helix</keyword>
<keyword evidence="4" id="KW-1185">Reference proteome</keyword>
<evidence type="ECO:0000256" key="1">
    <source>
        <dbReference type="SAM" id="Coils"/>
    </source>
</evidence>
<keyword evidence="1" id="KW-0175">Coiled coil</keyword>